<proteinExistence type="inferred from homology"/>
<evidence type="ECO:0000256" key="1">
    <source>
        <dbReference type="ARBA" id="ARBA00009219"/>
    </source>
</evidence>
<dbReference type="SUPFAM" id="SSF51735">
    <property type="entry name" value="NAD(P)-binding Rossmann-fold domains"/>
    <property type="match status" value="1"/>
</dbReference>
<dbReference type="InterPro" id="IPR002225">
    <property type="entry name" value="3Beta_OHSteriod_DH/Estase"/>
</dbReference>
<protein>
    <submittedName>
        <fullName evidence="5">NAD(P)H steroid dehydrogenase-like protein in alkane synthesis cluster</fullName>
    </submittedName>
</protein>
<dbReference type="GO" id="GO:0016616">
    <property type="term" value="F:oxidoreductase activity, acting on the CH-OH group of donors, NAD or NADP as acceptor"/>
    <property type="evidence" value="ECO:0007669"/>
    <property type="project" value="InterPro"/>
</dbReference>
<dbReference type="GO" id="GO:0006694">
    <property type="term" value="P:steroid biosynthetic process"/>
    <property type="evidence" value="ECO:0007669"/>
    <property type="project" value="InterPro"/>
</dbReference>
<reference evidence="5" key="1">
    <citation type="submission" date="2018-06" db="EMBL/GenBank/DDBJ databases">
        <authorList>
            <person name="Zhirakovskaya E."/>
        </authorList>
    </citation>
    <scope>NUCLEOTIDE SEQUENCE</scope>
</reference>
<evidence type="ECO:0000313" key="5">
    <source>
        <dbReference type="EMBL" id="VAW39575.1"/>
    </source>
</evidence>
<sequence>MKKALVTGGGGFIGQAIVGQLIDRGVEVTVVGRHHYPEVERLGGRCLVGDIRDRPFMIQAAAGHDTVFHAAAKAGIWGSRADYFSINVTGTDNVIAACRANRVERLVYTSSPSVIFDGSDQAGVDETMPYSRNVHCAYAETKILAEKKVLAANAGSLKTTALRPHLVWGPGDTNLVPRLLRRGREGSLKIVGDGSNRVDISYIDNVSQAHLLAAANLEHAATAAGETFFISQGEPVVLWDWINTLFGRLGIPAVKKKMSFKTAYRAGWLLERLYSLAGLEKEPKMTRFMAEQLARSHWFSIDKARAILSYAPTVSGAQGLDRLVGSLRREKGEPRPDTAGKKGR</sequence>
<comment type="similarity">
    <text evidence="1">Belongs to the 3-beta-HSD family.</text>
</comment>
<evidence type="ECO:0000256" key="2">
    <source>
        <dbReference type="ARBA" id="ARBA00023002"/>
    </source>
</evidence>
<dbReference type="PANTHER" id="PTHR43245">
    <property type="entry name" value="BIFUNCTIONAL POLYMYXIN RESISTANCE PROTEIN ARNA"/>
    <property type="match status" value="1"/>
</dbReference>
<dbReference type="EMBL" id="UOEY01000079">
    <property type="protein sequence ID" value="VAW39575.1"/>
    <property type="molecule type" value="Genomic_DNA"/>
</dbReference>
<dbReference type="AlphaFoldDB" id="A0A3B0V7N2"/>
<name>A0A3B0V7N2_9ZZZZ</name>
<keyword evidence="2" id="KW-0560">Oxidoreductase</keyword>
<feature type="compositionally biased region" description="Basic and acidic residues" evidence="3">
    <location>
        <begin position="327"/>
        <end position="344"/>
    </location>
</feature>
<evidence type="ECO:0000256" key="3">
    <source>
        <dbReference type="SAM" id="MobiDB-lite"/>
    </source>
</evidence>
<feature type="domain" description="3-beta hydroxysteroid dehydrogenase/isomerase" evidence="4">
    <location>
        <begin position="5"/>
        <end position="254"/>
    </location>
</feature>
<organism evidence="5">
    <name type="scientific">hydrothermal vent metagenome</name>
    <dbReference type="NCBI Taxonomy" id="652676"/>
    <lineage>
        <taxon>unclassified sequences</taxon>
        <taxon>metagenomes</taxon>
        <taxon>ecological metagenomes</taxon>
    </lineage>
</organism>
<accession>A0A3B0V7N2</accession>
<dbReference type="InterPro" id="IPR036291">
    <property type="entry name" value="NAD(P)-bd_dom_sf"/>
</dbReference>
<dbReference type="Pfam" id="PF01073">
    <property type="entry name" value="3Beta_HSD"/>
    <property type="match status" value="1"/>
</dbReference>
<dbReference type="Gene3D" id="3.40.50.720">
    <property type="entry name" value="NAD(P)-binding Rossmann-like Domain"/>
    <property type="match status" value="1"/>
</dbReference>
<evidence type="ECO:0000259" key="4">
    <source>
        <dbReference type="Pfam" id="PF01073"/>
    </source>
</evidence>
<feature type="region of interest" description="Disordered" evidence="3">
    <location>
        <begin position="325"/>
        <end position="344"/>
    </location>
</feature>
<dbReference type="PANTHER" id="PTHR43245:SF51">
    <property type="entry name" value="SHORT CHAIN DEHYDROGENASE_REDUCTASE FAMILY 42E, MEMBER 2"/>
    <property type="match status" value="1"/>
</dbReference>
<gene>
    <name evidence="5" type="ORF">MNBD_DELTA04-405</name>
</gene>
<dbReference type="InterPro" id="IPR050177">
    <property type="entry name" value="Lipid_A_modif_metabolic_enz"/>
</dbReference>